<evidence type="ECO:0000313" key="2">
    <source>
        <dbReference type="Proteomes" id="UP000824540"/>
    </source>
</evidence>
<protein>
    <submittedName>
        <fullName evidence="1">Uncharacterized protein</fullName>
    </submittedName>
</protein>
<comment type="caution">
    <text evidence="1">The sequence shown here is derived from an EMBL/GenBank/DDBJ whole genome shotgun (WGS) entry which is preliminary data.</text>
</comment>
<accession>A0A8T2NAT6</accession>
<sequence length="173" mass="18952">MTTAKNFCHAAWYSGVKAVPICPATTMVMQSPSSWIHVKFLGVQHAELGVGVLDVVHVLHGTVQTVQHYGAVSGHPRVAHDSCSVGQGYNGEELVNGQVNLRIEVFTEQHGQHHKNVFWGSTRSMKACSSLRVRKPPGRSSIFSTASSTPFMTVFPCFRTCAEPGLRSFQWAK</sequence>
<organism evidence="1 2">
    <name type="scientific">Albula glossodonta</name>
    <name type="common">roundjaw bonefish</name>
    <dbReference type="NCBI Taxonomy" id="121402"/>
    <lineage>
        <taxon>Eukaryota</taxon>
        <taxon>Metazoa</taxon>
        <taxon>Chordata</taxon>
        <taxon>Craniata</taxon>
        <taxon>Vertebrata</taxon>
        <taxon>Euteleostomi</taxon>
        <taxon>Actinopterygii</taxon>
        <taxon>Neopterygii</taxon>
        <taxon>Teleostei</taxon>
        <taxon>Albuliformes</taxon>
        <taxon>Albulidae</taxon>
        <taxon>Albula</taxon>
    </lineage>
</organism>
<evidence type="ECO:0000313" key="1">
    <source>
        <dbReference type="EMBL" id="KAG9334802.1"/>
    </source>
</evidence>
<reference evidence="1" key="1">
    <citation type="thesis" date="2021" institute="BYU ScholarsArchive" country="Provo, UT, USA">
        <title>Applications of and Algorithms for Genome Assembly and Genomic Analyses with an Emphasis on Marine Teleosts.</title>
        <authorList>
            <person name="Pickett B.D."/>
        </authorList>
    </citation>
    <scope>NUCLEOTIDE SEQUENCE</scope>
    <source>
        <strain evidence="1">HI-2016</strain>
    </source>
</reference>
<dbReference type="Proteomes" id="UP000824540">
    <property type="component" value="Unassembled WGS sequence"/>
</dbReference>
<keyword evidence="2" id="KW-1185">Reference proteome</keyword>
<dbReference type="AlphaFoldDB" id="A0A8T2NAT6"/>
<proteinExistence type="predicted"/>
<dbReference type="EMBL" id="JAFBMS010000139">
    <property type="protein sequence ID" value="KAG9334802.1"/>
    <property type="molecule type" value="Genomic_DNA"/>
</dbReference>
<name>A0A8T2NAT6_9TELE</name>
<gene>
    <name evidence="1" type="ORF">JZ751_006551</name>
</gene>